<dbReference type="Proteomes" id="UP000032274">
    <property type="component" value="Unassembled WGS sequence"/>
</dbReference>
<feature type="non-terminal residue" evidence="2">
    <location>
        <position position="1"/>
    </location>
</feature>
<gene>
    <name evidence="2" type="ORF">QU38_01130</name>
</gene>
<comment type="caution">
    <text evidence="2">The sequence shown here is derived from an EMBL/GenBank/DDBJ whole genome shotgun (WGS) entry which is preliminary data.</text>
</comment>
<proteinExistence type="predicted"/>
<evidence type="ECO:0000313" key="2">
    <source>
        <dbReference type="EMBL" id="KIU01534.1"/>
    </source>
</evidence>
<evidence type="ECO:0000313" key="3">
    <source>
        <dbReference type="Proteomes" id="UP000032274"/>
    </source>
</evidence>
<organism evidence="2 3">
    <name type="scientific">Staphylococcus aureus</name>
    <dbReference type="NCBI Taxonomy" id="1280"/>
    <lineage>
        <taxon>Bacteria</taxon>
        <taxon>Bacillati</taxon>
        <taxon>Bacillota</taxon>
        <taxon>Bacilli</taxon>
        <taxon>Bacillales</taxon>
        <taxon>Staphylococcaceae</taxon>
        <taxon>Staphylococcus</taxon>
    </lineage>
</organism>
<dbReference type="EMBL" id="JXIG01000248">
    <property type="protein sequence ID" value="KIU01534.1"/>
    <property type="molecule type" value="Genomic_DNA"/>
</dbReference>
<protein>
    <submittedName>
        <fullName evidence="2">Uncharacterized protein</fullName>
    </submittedName>
</protein>
<sequence>GRTGIDRPVNQPATQPAQRAGAEHVAEIGAGRSARDAERDARIEVRGRHADPRSGGHEAALGGADGFLRLVDVEFHPIELLEQVVRKLDIGLVDLVDQQHRQFGRSERLPQLALADIVGDLVDARIAELAVAQAGDRVI</sequence>
<evidence type="ECO:0000256" key="1">
    <source>
        <dbReference type="SAM" id="MobiDB-lite"/>
    </source>
</evidence>
<dbReference type="AlphaFoldDB" id="A0AA40ML36"/>
<name>A0AA40ML36_STAAU</name>
<feature type="region of interest" description="Disordered" evidence="1">
    <location>
        <begin position="1"/>
        <end position="41"/>
    </location>
</feature>
<accession>A0AA40ML36</accession>
<feature type="non-terminal residue" evidence="2">
    <location>
        <position position="139"/>
    </location>
</feature>
<reference evidence="2 3" key="1">
    <citation type="submission" date="2015-01" db="EMBL/GenBank/DDBJ databases">
        <title>Characterization of Swiss Staphylococcus aureus strains involved in food poisoning.</title>
        <authorList>
            <person name="Crovadore J."/>
            <person name="Chablais R."/>
            <person name="Tonacini J."/>
            <person name="Schnyder B."/>
            <person name="Lefort F."/>
        </authorList>
    </citation>
    <scope>NUCLEOTIDE SEQUENCE [LARGE SCALE GENOMIC DNA]</scope>
    <source>
        <strain evidence="2 3">SA-120</strain>
    </source>
</reference>